<dbReference type="PANTHER" id="PTHR30040:SF2">
    <property type="entry name" value="FAD:PROTEIN FMN TRANSFERASE"/>
    <property type="match status" value="1"/>
</dbReference>
<evidence type="ECO:0000313" key="12">
    <source>
        <dbReference type="Proteomes" id="UP000184203"/>
    </source>
</evidence>
<sequence>MHRPRIRSRLGDSTPKHRLYATVGEATASFDCCDTTFRIHADGVRAELACERAKDTALRLERQLDAFDESSQVARLNRSGRVTNAHVARIVRRGLAYYERTGGVFDIHHGTIEHELKAYIRGDCSTVSETFDPSSVAVDGDTVTTDGPLDCNGLAKGYIVDRAHAELSGLGRRGFVDGGGDIARPTGPVGIESPYGTETNLRVLSTPWNVATSGGYRRNRDGREHIYNPKEERTRSHNDLVTVVARRDCMEADALATTLAALRPEDAIRLAEDWDGAEALVVHQGVFHETEGFDEHVR</sequence>
<evidence type="ECO:0000256" key="5">
    <source>
        <dbReference type="ARBA" id="ARBA00022679"/>
    </source>
</evidence>
<dbReference type="GO" id="GO:0046872">
    <property type="term" value="F:metal ion binding"/>
    <property type="evidence" value="ECO:0007669"/>
    <property type="project" value="UniProtKB-KW"/>
</dbReference>
<dbReference type="RefSeq" id="WP_232423680.1">
    <property type="nucleotide sequence ID" value="NZ_AEMG01000006.1"/>
</dbReference>
<accession>A0A1M6QC22</accession>
<name>A0A1M6QC22_HALPU</name>
<keyword evidence="7" id="KW-0274">FAD</keyword>
<proteinExistence type="predicted"/>
<dbReference type="AlphaFoldDB" id="A0A1M6QC22"/>
<dbReference type="Pfam" id="PF02424">
    <property type="entry name" value="ApbE"/>
    <property type="match status" value="1"/>
</dbReference>
<evidence type="ECO:0000256" key="7">
    <source>
        <dbReference type="ARBA" id="ARBA00022827"/>
    </source>
</evidence>
<keyword evidence="8" id="KW-0460">Magnesium</keyword>
<dbReference type="Proteomes" id="UP000184203">
    <property type="component" value="Unassembled WGS sequence"/>
</dbReference>
<keyword evidence="5" id="KW-0808">Transferase</keyword>
<evidence type="ECO:0000313" key="11">
    <source>
        <dbReference type="EMBL" id="SHK17680.1"/>
    </source>
</evidence>
<evidence type="ECO:0000256" key="2">
    <source>
        <dbReference type="ARBA" id="ARBA00011955"/>
    </source>
</evidence>
<protein>
    <recommendedName>
        <fullName evidence="3">FAD:protein FMN transferase</fullName>
        <ecNumber evidence="2">2.7.1.180</ecNumber>
    </recommendedName>
    <alternativeName>
        <fullName evidence="9">Flavin transferase</fullName>
    </alternativeName>
</protein>
<comment type="catalytic activity">
    <reaction evidence="10">
        <text>L-threonyl-[protein] + FAD = FMN-L-threonyl-[protein] + AMP + H(+)</text>
        <dbReference type="Rhea" id="RHEA:36847"/>
        <dbReference type="Rhea" id="RHEA-COMP:11060"/>
        <dbReference type="Rhea" id="RHEA-COMP:11061"/>
        <dbReference type="ChEBI" id="CHEBI:15378"/>
        <dbReference type="ChEBI" id="CHEBI:30013"/>
        <dbReference type="ChEBI" id="CHEBI:57692"/>
        <dbReference type="ChEBI" id="CHEBI:74257"/>
        <dbReference type="ChEBI" id="CHEBI:456215"/>
        <dbReference type="EC" id="2.7.1.180"/>
    </reaction>
</comment>
<keyword evidence="12" id="KW-1185">Reference proteome</keyword>
<keyword evidence="6" id="KW-0479">Metal-binding</keyword>
<gene>
    <name evidence="11" type="ORF">SAMN05444342_0845</name>
</gene>
<comment type="cofactor">
    <cofactor evidence="1">
        <name>Mg(2+)</name>
        <dbReference type="ChEBI" id="CHEBI:18420"/>
    </cofactor>
</comment>
<dbReference type="InterPro" id="IPR024932">
    <property type="entry name" value="ApbE"/>
</dbReference>
<evidence type="ECO:0000256" key="9">
    <source>
        <dbReference type="ARBA" id="ARBA00031306"/>
    </source>
</evidence>
<organism evidence="11 12">
    <name type="scientific">Haladaptatus paucihalophilus DX253</name>
    <dbReference type="NCBI Taxonomy" id="797209"/>
    <lineage>
        <taxon>Archaea</taxon>
        <taxon>Methanobacteriati</taxon>
        <taxon>Methanobacteriota</taxon>
        <taxon>Stenosarchaea group</taxon>
        <taxon>Halobacteria</taxon>
        <taxon>Halobacteriales</taxon>
        <taxon>Haladaptataceae</taxon>
        <taxon>Haladaptatus</taxon>
    </lineage>
</organism>
<evidence type="ECO:0000256" key="1">
    <source>
        <dbReference type="ARBA" id="ARBA00001946"/>
    </source>
</evidence>
<evidence type="ECO:0000256" key="3">
    <source>
        <dbReference type="ARBA" id="ARBA00016337"/>
    </source>
</evidence>
<evidence type="ECO:0000256" key="4">
    <source>
        <dbReference type="ARBA" id="ARBA00022630"/>
    </source>
</evidence>
<evidence type="ECO:0000256" key="10">
    <source>
        <dbReference type="ARBA" id="ARBA00048540"/>
    </source>
</evidence>
<dbReference type="EMBL" id="FRAN01000001">
    <property type="protein sequence ID" value="SHK17680.1"/>
    <property type="molecule type" value="Genomic_DNA"/>
</dbReference>
<dbReference type="PANTHER" id="PTHR30040">
    <property type="entry name" value="THIAMINE BIOSYNTHESIS LIPOPROTEIN APBE"/>
    <property type="match status" value="1"/>
</dbReference>
<keyword evidence="4" id="KW-0285">Flavoprotein</keyword>
<dbReference type="GO" id="GO:0016740">
    <property type="term" value="F:transferase activity"/>
    <property type="evidence" value="ECO:0007669"/>
    <property type="project" value="UniProtKB-KW"/>
</dbReference>
<keyword evidence="11" id="KW-0449">Lipoprotein</keyword>
<dbReference type="Gene3D" id="3.10.520.10">
    <property type="entry name" value="ApbE-like domains"/>
    <property type="match status" value="1"/>
</dbReference>
<evidence type="ECO:0000256" key="8">
    <source>
        <dbReference type="ARBA" id="ARBA00022842"/>
    </source>
</evidence>
<dbReference type="SUPFAM" id="SSF143631">
    <property type="entry name" value="ApbE-like"/>
    <property type="match status" value="1"/>
</dbReference>
<dbReference type="EC" id="2.7.1.180" evidence="2"/>
<reference evidence="12" key="1">
    <citation type="submission" date="2016-11" db="EMBL/GenBank/DDBJ databases">
        <authorList>
            <person name="Varghese N."/>
            <person name="Submissions S."/>
        </authorList>
    </citation>
    <scope>NUCLEOTIDE SEQUENCE [LARGE SCALE GENOMIC DNA]</scope>
    <source>
        <strain evidence="12">DX253</strain>
    </source>
</reference>
<evidence type="ECO:0000256" key="6">
    <source>
        <dbReference type="ARBA" id="ARBA00022723"/>
    </source>
</evidence>
<dbReference type="InterPro" id="IPR003374">
    <property type="entry name" value="ApbE-like_sf"/>
</dbReference>